<dbReference type="EMBL" id="MUJZ01042581">
    <property type="protein sequence ID" value="OTF75313.1"/>
    <property type="molecule type" value="Genomic_DNA"/>
</dbReference>
<feature type="compositionally biased region" description="Polar residues" evidence="1">
    <location>
        <begin position="88"/>
        <end position="99"/>
    </location>
</feature>
<dbReference type="Proteomes" id="UP000194236">
    <property type="component" value="Unassembled WGS sequence"/>
</dbReference>
<dbReference type="AlphaFoldDB" id="A0A1Y3B5Z6"/>
<evidence type="ECO:0000313" key="2">
    <source>
        <dbReference type="EMBL" id="OTF75313.1"/>
    </source>
</evidence>
<keyword evidence="3" id="KW-1185">Reference proteome</keyword>
<feature type="region of interest" description="Disordered" evidence="1">
    <location>
        <begin position="88"/>
        <end position="107"/>
    </location>
</feature>
<proteinExistence type="predicted"/>
<organism evidence="2 3">
    <name type="scientific">Euroglyphus maynei</name>
    <name type="common">Mayne's house dust mite</name>
    <dbReference type="NCBI Taxonomy" id="6958"/>
    <lineage>
        <taxon>Eukaryota</taxon>
        <taxon>Metazoa</taxon>
        <taxon>Ecdysozoa</taxon>
        <taxon>Arthropoda</taxon>
        <taxon>Chelicerata</taxon>
        <taxon>Arachnida</taxon>
        <taxon>Acari</taxon>
        <taxon>Acariformes</taxon>
        <taxon>Sarcoptiformes</taxon>
        <taxon>Astigmata</taxon>
        <taxon>Psoroptidia</taxon>
        <taxon>Analgoidea</taxon>
        <taxon>Pyroglyphidae</taxon>
        <taxon>Pyroglyphinae</taxon>
        <taxon>Euroglyphus</taxon>
    </lineage>
</organism>
<protein>
    <submittedName>
        <fullName evidence="2">Uncharacterized protein</fullName>
    </submittedName>
</protein>
<gene>
    <name evidence="2" type="ORF">BLA29_000940</name>
</gene>
<reference evidence="2 3" key="1">
    <citation type="submission" date="2017-03" db="EMBL/GenBank/DDBJ databases">
        <title>Genome Survey of Euroglyphus maynei.</title>
        <authorList>
            <person name="Arlian L.G."/>
            <person name="Morgan M.S."/>
            <person name="Rider S.D."/>
        </authorList>
    </citation>
    <scope>NUCLEOTIDE SEQUENCE [LARGE SCALE GENOMIC DNA]</scope>
    <source>
        <strain evidence="2">Arlian Lab</strain>
        <tissue evidence="2">Whole body</tissue>
    </source>
</reference>
<name>A0A1Y3B5Z6_EURMA</name>
<evidence type="ECO:0000256" key="1">
    <source>
        <dbReference type="SAM" id="MobiDB-lite"/>
    </source>
</evidence>
<sequence>MFSNKDEKTKRKRVDFDFVISTIDTLENEFPSDPSKEYLEEKEFEIKYLEKKLKNVLDDTGHGIKRSSKDMQKAIKCIDSIQKLKQMIRQSQSNVQPGDNKSDNEETSEYCQQQLENARKMFIEIRDNKVSPTSKHIFDTYFMIRELKNEAEKSIKVRYADQKAFEEFEQIESTLIRFLKNAIYFEDSSECRELPETTTNPPIEKVSKDPRPQIKGDCFFCNGMWR</sequence>
<comment type="caution">
    <text evidence="2">The sequence shown here is derived from an EMBL/GenBank/DDBJ whole genome shotgun (WGS) entry which is preliminary data.</text>
</comment>
<evidence type="ECO:0000313" key="3">
    <source>
        <dbReference type="Proteomes" id="UP000194236"/>
    </source>
</evidence>
<dbReference type="OrthoDB" id="6533558at2759"/>
<accession>A0A1Y3B5Z6</accession>